<dbReference type="EMBL" id="FNVO01000032">
    <property type="protein sequence ID" value="SEG92144.1"/>
    <property type="molecule type" value="Genomic_DNA"/>
</dbReference>
<reference evidence="3" key="1">
    <citation type="submission" date="2016-10" db="EMBL/GenBank/DDBJ databases">
        <authorList>
            <person name="Varghese N."/>
            <person name="Submissions S."/>
        </authorList>
    </citation>
    <scope>NUCLEOTIDE SEQUENCE [LARGE SCALE GENOMIC DNA]</scope>
    <source>
        <strain evidence="3">DSM 43163</strain>
    </source>
</reference>
<organism evidence="2 3">
    <name type="scientific">Thermomonospora echinospora</name>
    <dbReference type="NCBI Taxonomy" id="1992"/>
    <lineage>
        <taxon>Bacteria</taxon>
        <taxon>Bacillati</taxon>
        <taxon>Actinomycetota</taxon>
        <taxon>Actinomycetes</taxon>
        <taxon>Streptosporangiales</taxon>
        <taxon>Thermomonosporaceae</taxon>
        <taxon>Thermomonospora</taxon>
    </lineage>
</organism>
<protein>
    <recommendedName>
        <fullName evidence="4">Lipoprotein</fullName>
    </recommendedName>
</protein>
<evidence type="ECO:0008006" key="4">
    <source>
        <dbReference type="Google" id="ProtNLM"/>
    </source>
</evidence>
<dbReference type="AlphaFoldDB" id="A0A1H6E558"/>
<keyword evidence="1" id="KW-0732">Signal</keyword>
<feature type="signal peptide" evidence="1">
    <location>
        <begin position="1"/>
        <end position="24"/>
    </location>
</feature>
<evidence type="ECO:0000256" key="1">
    <source>
        <dbReference type="SAM" id="SignalP"/>
    </source>
</evidence>
<dbReference type="PROSITE" id="PS51257">
    <property type="entry name" value="PROKAR_LIPOPROTEIN"/>
    <property type="match status" value="1"/>
</dbReference>
<sequence length="340" mass="35138">MRSTVRRFVSVLGAVALLSTAACTNEEPGPQASGRPTVPGPPTTRLLYALSQVTATEENKRHVEFTDLAALRRVSNGRPFDRRFGLLAVGAGELAGFAERIAQPTGIDLSQATDALVTGSTSGDAGRINGPFDAKTIGAKLTGLGYTPVPGVPNAWAGASEDGLDADDPLVKLGVTASHGLNVVRVDSGEGITYARQRDALRRIPAERGSGSLADEPAHRAVAGCLGTAIAAVLLVDEPQPHPPNLVGVGVTSGASAGDLRQIMCVQVDGDAAAAVRTLQRTLREGSSRTGTAWQRLLPEATVEQAGDGMIRLTATPAASAGPGLLIRALIVNDLPRWRG</sequence>
<evidence type="ECO:0000313" key="2">
    <source>
        <dbReference type="EMBL" id="SEG92144.1"/>
    </source>
</evidence>
<feature type="chain" id="PRO_5009296561" description="Lipoprotein" evidence="1">
    <location>
        <begin position="25"/>
        <end position="340"/>
    </location>
</feature>
<proteinExistence type="predicted"/>
<name>A0A1H6E558_9ACTN</name>
<gene>
    <name evidence="2" type="ORF">SAMN04489712_13238</name>
</gene>
<dbReference type="OrthoDB" id="3477130at2"/>
<evidence type="ECO:0000313" key="3">
    <source>
        <dbReference type="Proteomes" id="UP000236723"/>
    </source>
</evidence>
<keyword evidence="3" id="KW-1185">Reference proteome</keyword>
<dbReference type="Proteomes" id="UP000236723">
    <property type="component" value="Unassembled WGS sequence"/>
</dbReference>
<accession>A0A1H6E558</accession>
<dbReference type="RefSeq" id="WP_103944370.1">
    <property type="nucleotide sequence ID" value="NZ_FNVO01000032.1"/>
</dbReference>